<dbReference type="STRING" id="1122997.GCA_000425285_02112"/>
<evidence type="ECO:0000313" key="2">
    <source>
        <dbReference type="Proteomes" id="UP000277858"/>
    </source>
</evidence>
<keyword evidence="2" id="KW-1185">Reference proteome</keyword>
<organism evidence="1 2">
    <name type="scientific">Acidipropionibacterium jensenii</name>
    <dbReference type="NCBI Taxonomy" id="1749"/>
    <lineage>
        <taxon>Bacteria</taxon>
        <taxon>Bacillati</taxon>
        <taxon>Actinomycetota</taxon>
        <taxon>Actinomycetes</taxon>
        <taxon>Propionibacteriales</taxon>
        <taxon>Propionibacteriaceae</taxon>
        <taxon>Acidipropionibacterium</taxon>
    </lineage>
</organism>
<dbReference type="EMBL" id="LR134473">
    <property type="protein sequence ID" value="VEI03919.1"/>
    <property type="molecule type" value="Genomic_DNA"/>
</dbReference>
<protein>
    <submittedName>
        <fullName evidence="1">Uncharacterized protein</fullName>
    </submittedName>
</protein>
<proteinExistence type="predicted"/>
<dbReference type="AlphaFoldDB" id="A0A3S4YQE3"/>
<reference evidence="1 2" key="1">
    <citation type="submission" date="2018-12" db="EMBL/GenBank/DDBJ databases">
        <authorList>
            <consortium name="Pathogen Informatics"/>
        </authorList>
    </citation>
    <scope>NUCLEOTIDE SEQUENCE [LARGE SCALE GENOMIC DNA]</scope>
    <source>
        <strain evidence="1 2">NCTC13652</strain>
    </source>
</reference>
<evidence type="ECO:0000313" key="1">
    <source>
        <dbReference type="EMBL" id="VEI03919.1"/>
    </source>
</evidence>
<dbReference type="RefSeq" id="WP_028703954.1">
    <property type="nucleotide sequence ID" value="NZ_LR134473.1"/>
</dbReference>
<gene>
    <name evidence="1" type="ORF">NCTC13652_02135</name>
</gene>
<accession>A0A3S4YQE3</accession>
<name>A0A3S4YQE3_9ACTN</name>
<sequence>MDETAELGAAEQLLSAVRDLAASTGEAGISRAERVTRSRRAAEALRDVPQVLNGLDPYADGQHSRVRDLVLTAEGPVAFNPDGPGVDHQGRNMPQAFGGEAAVRAAQDRLRVASQLADVRARAAGLGFADVGEVFVAPPAAELPGLAAWLDGYAQPVTASSAAKLMTPVAWDAFPAGVINPGTSNPADAGTDLSQLEGDEKRYTLAGWSTSRSAQVVNWGVNALAELDRLGTAVADVALEAELIRQLADGAPAAANLEAAEVACGQAWPSGADLILCHAADRPKIVRSYAAAQLGPADRPLVLATGGVREPGTAYVVAMGGVWLEASPIEAFSMIDPKVLGTQLGWLRYGQVTRRAAGVVQKVEVAA</sequence>
<dbReference type="Proteomes" id="UP000277858">
    <property type="component" value="Chromosome"/>
</dbReference>